<feature type="chain" id="PRO_5046818942" evidence="2">
    <location>
        <begin position="23"/>
        <end position="323"/>
    </location>
</feature>
<evidence type="ECO:0000313" key="4">
    <source>
        <dbReference type="Proteomes" id="UP001139031"/>
    </source>
</evidence>
<comment type="caution">
    <text evidence="3">The sequence shown here is derived from an EMBL/GenBank/DDBJ whole genome shotgun (WGS) entry which is preliminary data.</text>
</comment>
<evidence type="ECO:0000313" key="3">
    <source>
        <dbReference type="EMBL" id="MBZ5708538.1"/>
    </source>
</evidence>
<feature type="signal peptide" evidence="2">
    <location>
        <begin position="1"/>
        <end position="22"/>
    </location>
</feature>
<proteinExistence type="predicted"/>
<keyword evidence="2" id="KW-0732">Signal</keyword>
<organism evidence="3 4">
    <name type="scientific">Nannocystis pusilla</name>
    <dbReference type="NCBI Taxonomy" id="889268"/>
    <lineage>
        <taxon>Bacteria</taxon>
        <taxon>Pseudomonadati</taxon>
        <taxon>Myxococcota</taxon>
        <taxon>Polyangia</taxon>
        <taxon>Nannocystales</taxon>
        <taxon>Nannocystaceae</taxon>
        <taxon>Nannocystis</taxon>
    </lineage>
</organism>
<sequence length="323" mass="32501">MRLPFAAAAATLLAGCLSQNPAYDGQEAGSDGTGESASTTSAAATTAGTSTGAPTTGAVEATNVLMGMSEATVTTEHVGTTTTADAPPTCPGEEVQLGPLAPVRDAFFITSAGNHCPWQDSDLTVMNPGLPCAQQNYGQTIYATVGATAEGRSEYVVEFGVAAAMQAHPDMAIASATLAIVPWWASDRQDIVFAVGVVAAEDVWVEGNKNAAAAAVGDSSWEYRWIEGAEAKHPWSSGQGPASGSTPAATIELGPLIAGSHEYRASTPIAGALLASWLADPGAEQGLVLSTAAAPVLVKSMQADPGYVPLLSLTLCPAPAGGG</sequence>
<dbReference type="EMBL" id="JAIRAU010000001">
    <property type="protein sequence ID" value="MBZ5708538.1"/>
    <property type="molecule type" value="Genomic_DNA"/>
</dbReference>
<reference evidence="3" key="1">
    <citation type="submission" date="2021-08" db="EMBL/GenBank/DDBJ databases">
        <authorList>
            <person name="Stevens D.C."/>
        </authorList>
    </citation>
    <scope>NUCLEOTIDE SEQUENCE</scope>
    <source>
        <strain evidence="3">DSM 53165</strain>
    </source>
</reference>
<gene>
    <name evidence="3" type="ORF">K7C98_04660</name>
</gene>
<feature type="compositionally biased region" description="Low complexity" evidence="1">
    <location>
        <begin position="28"/>
        <end position="56"/>
    </location>
</feature>
<accession>A0ABS7TJY2</accession>
<dbReference type="RefSeq" id="WP_224190285.1">
    <property type="nucleotide sequence ID" value="NZ_JAIRAU010000001.1"/>
</dbReference>
<evidence type="ECO:0000256" key="2">
    <source>
        <dbReference type="SAM" id="SignalP"/>
    </source>
</evidence>
<name>A0ABS7TJY2_9BACT</name>
<protein>
    <submittedName>
        <fullName evidence="3">Uncharacterized protein</fullName>
    </submittedName>
</protein>
<dbReference type="Proteomes" id="UP001139031">
    <property type="component" value="Unassembled WGS sequence"/>
</dbReference>
<evidence type="ECO:0000256" key="1">
    <source>
        <dbReference type="SAM" id="MobiDB-lite"/>
    </source>
</evidence>
<feature type="region of interest" description="Disordered" evidence="1">
    <location>
        <begin position="24"/>
        <end position="56"/>
    </location>
</feature>
<dbReference type="PROSITE" id="PS51257">
    <property type="entry name" value="PROKAR_LIPOPROTEIN"/>
    <property type="match status" value="1"/>
</dbReference>
<keyword evidence="4" id="KW-1185">Reference proteome</keyword>